<dbReference type="SUPFAM" id="SSF51695">
    <property type="entry name" value="PLC-like phosphodiesterases"/>
    <property type="match status" value="1"/>
</dbReference>
<dbReference type="GO" id="GO:0006629">
    <property type="term" value="P:lipid metabolic process"/>
    <property type="evidence" value="ECO:0007669"/>
    <property type="project" value="InterPro"/>
</dbReference>
<dbReference type="Proteomes" id="UP000195897">
    <property type="component" value="Unassembled WGS sequence"/>
</dbReference>
<dbReference type="InterPro" id="IPR017946">
    <property type="entry name" value="PLC-like_Pdiesterase_TIM-brl"/>
</dbReference>
<dbReference type="RefSeq" id="WP_087371390.1">
    <property type="nucleotide sequence ID" value="NZ_NFKK01000004.1"/>
</dbReference>
<accession>A0A1Y4L9B7</accession>
<protein>
    <recommendedName>
        <fullName evidence="4">GP-PDE domain-containing protein</fullName>
    </recommendedName>
</protein>
<comment type="caution">
    <text evidence="2">The sequence shown here is derived from an EMBL/GenBank/DDBJ whole genome shotgun (WGS) entry which is preliminary data.</text>
</comment>
<organism evidence="2 3">
    <name type="scientific">Butyricicoccus pullicaecorum</name>
    <dbReference type="NCBI Taxonomy" id="501571"/>
    <lineage>
        <taxon>Bacteria</taxon>
        <taxon>Bacillati</taxon>
        <taxon>Bacillota</taxon>
        <taxon>Clostridia</taxon>
        <taxon>Eubacteriales</taxon>
        <taxon>Butyricicoccaceae</taxon>
        <taxon>Butyricicoccus</taxon>
    </lineage>
</organism>
<name>A0A1Y4L9B7_9FIRM</name>
<evidence type="ECO:0008006" key="4">
    <source>
        <dbReference type="Google" id="ProtNLM"/>
    </source>
</evidence>
<evidence type="ECO:0000313" key="3">
    <source>
        <dbReference type="Proteomes" id="UP000195897"/>
    </source>
</evidence>
<feature type="region of interest" description="Disordered" evidence="1">
    <location>
        <begin position="249"/>
        <end position="301"/>
    </location>
</feature>
<dbReference type="AlphaFoldDB" id="A0A1Y4L9B7"/>
<reference evidence="3" key="1">
    <citation type="submission" date="2017-04" db="EMBL/GenBank/DDBJ databases">
        <title>Function of individual gut microbiota members based on whole genome sequencing of pure cultures obtained from chicken caecum.</title>
        <authorList>
            <person name="Medvecky M."/>
            <person name="Cejkova D."/>
            <person name="Polansky O."/>
            <person name="Karasova D."/>
            <person name="Kubasova T."/>
            <person name="Cizek A."/>
            <person name="Rychlik I."/>
        </authorList>
    </citation>
    <scope>NUCLEOTIDE SEQUENCE [LARGE SCALE GENOMIC DNA]</scope>
    <source>
        <strain evidence="3">An180</strain>
    </source>
</reference>
<dbReference type="GO" id="GO:0008081">
    <property type="term" value="F:phosphoric diester hydrolase activity"/>
    <property type="evidence" value="ECO:0007669"/>
    <property type="project" value="InterPro"/>
</dbReference>
<evidence type="ECO:0000313" key="2">
    <source>
        <dbReference type="EMBL" id="OUP53328.1"/>
    </source>
</evidence>
<feature type="compositionally biased region" description="Acidic residues" evidence="1">
    <location>
        <begin position="290"/>
        <end position="301"/>
    </location>
</feature>
<dbReference type="EMBL" id="NFKK01000004">
    <property type="protein sequence ID" value="OUP53328.1"/>
    <property type="molecule type" value="Genomic_DNA"/>
</dbReference>
<gene>
    <name evidence="2" type="ORF">B5F17_04815</name>
</gene>
<dbReference type="Gene3D" id="3.20.20.190">
    <property type="entry name" value="Phosphatidylinositol (PI) phosphodiesterase"/>
    <property type="match status" value="1"/>
</dbReference>
<evidence type="ECO:0000256" key="1">
    <source>
        <dbReference type="SAM" id="MobiDB-lite"/>
    </source>
</evidence>
<sequence>MRYSNRDSFILSAPGAMGLEPCSLEAIMAGTAAGARGCVLPVDTTKDGITLVCAEGCYHSAQATLTTCDHTFEDLRRAYPKIVSFGQALELAKAAGGGLGIELHHHQAAAQVRVSLKYSEYVDNAYFCGLSLYDAGRLAARYPDLQIMADIQSAPEDPIAFVREVQNLRLFGVRGTPDALTEPLCNEALRCGLFLASTDSSDPDELRRMLSYGVNFIETSRPDLAAPLLTASEPEQEIFVPFSDAGTEFVPFDAQDNQTKTAEEDEAPDAEHDAGETEETTEASEAAPEPTEEAPVSEDKH</sequence>
<proteinExistence type="predicted"/>